<organism evidence="2 3">
    <name type="scientific">Helicostylum pulchrum</name>
    <dbReference type="NCBI Taxonomy" id="562976"/>
    <lineage>
        <taxon>Eukaryota</taxon>
        <taxon>Fungi</taxon>
        <taxon>Fungi incertae sedis</taxon>
        <taxon>Mucoromycota</taxon>
        <taxon>Mucoromycotina</taxon>
        <taxon>Mucoromycetes</taxon>
        <taxon>Mucorales</taxon>
        <taxon>Mucorineae</taxon>
        <taxon>Mucoraceae</taxon>
        <taxon>Helicostylum</taxon>
    </lineage>
</organism>
<name>A0ABP9XTP4_9FUNG</name>
<dbReference type="InterPro" id="IPR000209">
    <property type="entry name" value="Peptidase_S8/S53_dom"/>
</dbReference>
<reference evidence="2 3" key="1">
    <citation type="submission" date="2024-04" db="EMBL/GenBank/DDBJ databases">
        <title>genome sequences of Mucor flavus KT1a and Helicostylum pulchrum KT1b strains isolation_sourced from the surface of a dry-aged beef.</title>
        <authorList>
            <person name="Toyotome T."/>
            <person name="Hosono M."/>
            <person name="Torimaru M."/>
            <person name="Fukuda K."/>
            <person name="Mikami N."/>
        </authorList>
    </citation>
    <scope>NUCLEOTIDE SEQUENCE [LARGE SCALE GENOMIC DNA]</scope>
    <source>
        <strain evidence="2 3">KT1b</strain>
    </source>
</reference>
<keyword evidence="3" id="KW-1185">Reference proteome</keyword>
<dbReference type="SUPFAM" id="SSF52743">
    <property type="entry name" value="Subtilisin-like"/>
    <property type="match status" value="1"/>
</dbReference>
<proteinExistence type="predicted"/>
<dbReference type="Proteomes" id="UP001476247">
    <property type="component" value="Unassembled WGS sequence"/>
</dbReference>
<dbReference type="Gene3D" id="3.40.50.200">
    <property type="entry name" value="Peptidase S8/S53 domain"/>
    <property type="match status" value="1"/>
</dbReference>
<evidence type="ECO:0000259" key="1">
    <source>
        <dbReference type="Pfam" id="PF00082"/>
    </source>
</evidence>
<accession>A0ABP9XTP4</accession>
<evidence type="ECO:0000313" key="3">
    <source>
        <dbReference type="Proteomes" id="UP001476247"/>
    </source>
</evidence>
<dbReference type="EMBL" id="BAABUJ010000008">
    <property type="protein sequence ID" value="GAA5797778.1"/>
    <property type="molecule type" value="Genomic_DNA"/>
</dbReference>
<feature type="domain" description="Peptidase S8/S53" evidence="1">
    <location>
        <begin position="3"/>
        <end position="38"/>
    </location>
</feature>
<comment type="caution">
    <text evidence="2">The sequence shown here is derived from an EMBL/GenBank/DDBJ whole genome shotgun (WGS) entry which is preliminary data.</text>
</comment>
<dbReference type="InterPro" id="IPR036852">
    <property type="entry name" value="Peptidase_S8/S53_dom_sf"/>
</dbReference>
<evidence type="ECO:0000313" key="2">
    <source>
        <dbReference type="EMBL" id="GAA5797778.1"/>
    </source>
</evidence>
<dbReference type="Pfam" id="PF00082">
    <property type="entry name" value="Peptidase_S8"/>
    <property type="match status" value="1"/>
</dbReference>
<gene>
    <name evidence="2" type="ORF">HPULCUR_003173</name>
</gene>
<protein>
    <recommendedName>
        <fullName evidence="1">Peptidase S8/S53 domain-containing protein</fullName>
    </recommendedName>
</protein>
<sequence length="60" mass="6489">MCSMANPHVTGIAAMLMSEFEFGSANEVYEALMSIATHDTLDSPKDHGRDVVLAYNGADR</sequence>